<evidence type="ECO:0000313" key="2">
    <source>
        <dbReference type="EMBL" id="WAV90529.1"/>
    </source>
</evidence>
<reference evidence="3" key="1">
    <citation type="journal article" date="2022" name="Front. Microbiol.">
        <title>New perspectives on an old grouping: The genomic and phenotypic variability of Oxalobacter formigenes and the implications for calcium oxalate stone prevention.</title>
        <authorList>
            <person name="Chmiel J.A."/>
            <person name="Carr C."/>
            <person name="Stuivenberg G.A."/>
            <person name="Venema R."/>
            <person name="Chanyi R.M."/>
            <person name="Al K.F."/>
            <person name="Giguere D."/>
            <person name="Say H."/>
            <person name="Akouris P.P."/>
            <person name="Dominguez Romero S.A."/>
            <person name="Kwong A."/>
            <person name="Tai V."/>
            <person name="Koval S.F."/>
            <person name="Razvi H."/>
            <person name="Bjazevic J."/>
            <person name="Burton J.P."/>
        </authorList>
    </citation>
    <scope>NUCLEOTIDE SEQUENCE</scope>
    <source>
        <strain evidence="3">HOxNP-1</strain>
    </source>
</reference>
<name>A0A9E9LD44_9BURK</name>
<dbReference type="AlphaFoldDB" id="A0A9E9LD44"/>
<proteinExistence type="predicted"/>
<evidence type="ECO:0000256" key="1">
    <source>
        <dbReference type="SAM" id="MobiDB-lite"/>
    </source>
</evidence>
<sequence>MPLPRPRKNETKQQFISRCIAEMTLSKSGRFPDRAQRAAICYSQWGETPQERKQHAGTLERKRRKDI</sequence>
<accession>A0A9E9LD44</accession>
<dbReference type="Proteomes" id="UP001164794">
    <property type="component" value="Chromosome"/>
</dbReference>
<feature type="compositionally biased region" description="Basic and acidic residues" evidence="1">
    <location>
        <begin position="49"/>
        <end position="67"/>
    </location>
</feature>
<protein>
    <submittedName>
        <fullName evidence="2">Uncharacterized protein</fullName>
    </submittedName>
</protein>
<evidence type="ECO:0000313" key="4">
    <source>
        <dbReference type="Proteomes" id="UP001164794"/>
    </source>
</evidence>
<gene>
    <name evidence="3" type="ORF">NB645_05345</name>
    <name evidence="2" type="ORF">NB646_06560</name>
</gene>
<evidence type="ECO:0000313" key="3">
    <source>
        <dbReference type="EMBL" id="WAV96280.1"/>
    </source>
</evidence>
<feature type="region of interest" description="Disordered" evidence="1">
    <location>
        <begin position="45"/>
        <end position="67"/>
    </location>
</feature>
<dbReference type="Proteomes" id="UP001164819">
    <property type="component" value="Chromosome"/>
</dbReference>
<dbReference type="EMBL" id="CP098251">
    <property type="protein sequence ID" value="WAV90529.1"/>
    <property type="molecule type" value="Genomic_DNA"/>
</dbReference>
<reference evidence="2" key="2">
    <citation type="journal article" date="2022" name="Front. Microbiol.">
        <title>New perspectives on an old grouping: The genomic and phenotypic variability of Oxalobacter formigenes and the implications for calcium oxalate stone prevention.</title>
        <authorList>
            <person name="Chmiel J.A."/>
            <person name="Carr C."/>
            <person name="Stuivenberg G.A."/>
            <person name="Venema R."/>
            <person name="Chanyi R.M."/>
            <person name="Al K.F."/>
            <person name="Giguere D."/>
            <person name="Say H."/>
            <person name="Akouris P.P."/>
            <person name="Dominguez Romero S.A."/>
            <person name="Kwong A."/>
            <person name="Tai V."/>
            <person name="Koval S.F."/>
            <person name="Razvi H."/>
            <person name="Bjazevic J."/>
            <person name="Burton J.P."/>
        </authorList>
    </citation>
    <scope>NUCLEOTIDE SEQUENCE</scope>
    <source>
        <strain evidence="2">OxK</strain>
    </source>
</reference>
<organism evidence="2">
    <name type="scientific">Oxalobacter aliiformigenes</name>
    <dbReference type="NCBI Taxonomy" id="2946593"/>
    <lineage>
        <taxon>Bacteria</taxon>
        <taxon>Pseudomonadati</taxon>
        <taxon>Pseudomonadota</taxon>
        <taxon>Betaproteobacteria</taxon>
        <taxon>Burkholderiales</taxon>
        <taxon>Oxalobacteraceae</taxon>
        <taxon>Oxalobacter</taxon>
    </lineage>
</organism>
<dbReference type="RefSeq" id="WP_269263758.1">
    <property type="nucleotide sequence ID" value="NZ_CP098248.1"/>
</dbReference>
<keyword evidence="4" id="KW-1185">Reference proteome</keyword>
<dbReference type="EMBL" id="CP098248">
    <property type="protein sequence ID" value="WAV96280.1"/>
    <property type="molecule type" value="Genomic_DNA"/>
</dbReference>